<evidence type="ECO:0000313" key="2">
    <source>
        <dbReference type="EMBL" id="MFC3227924.1"/>
    </source>
</evidence>
<protein>
    <recommendedName>
        <fullName evidence="4">Methylenetetrahydrofolate reductase</fullName>
    </recommendedName>
</protein>
<name>A0ABV7L0G3_9PROT</name>
<keyword evidence="1" id="KW-0560">Oxidoreductase</keyword>
<dbReference type="Proteomes" id="UP001595528">
    <property type="component" value="Unassembled WGS sequence"/>
</dbReference>
<proteinExistence type="predicted"/>
<keyword evidence="3" id="KW-1185">Reference proteome</keyword>
<evidence type="ECO:0008006" key="4">
    <source>
        <dbReference type="Google" id="ProtNLM"/>
    </source>
</evidence>
<reference evidence="3" key="1">
    <citation type="journal article" date="2019" name="Int. J. Syst. Evol. Microbiol.">
        <title>The Global Catalogue of Microorganisms (GCM) 10K type strain sequencing project: providing services to taxonomists for standard genome sequencing and annotation.</title>
        <authorList>
            <consortium name="The Broad Institute Genomics Platform"/>
            <consortium name="The Broad Institute Genome Sequencing Center for Infectious Disease"/>
            <person name="Wu L."/>
            <person name="Ma J."/>
        </authorList>
    </citation>
    <scope>NUCLEOTIDE SEQUENCE [LARGE SCALE GENOMIC DNA]</scope>
    <source>
        <strain evidence="3">KCTC 42964</strain>
    </source>
</reference>
<sequence>MRMADAAARLADDISIEMMPRAVAAMAAPPAGLPAGCSVYLPFLPGAAAPAQVAQTMAAVDRLRDWGFRPVPHLAARAVPGRGWLDAWLAALSARGVDRLMLVGGDRDRPAGPYADVPALLAGGALWRRGFMQLGVTGYPDGHPLVPPDALQAALAAKLAYAAATGSRLWMVGQFAFEPAPVAAWLDAHAAMGHGLPVRIGLPGPSGMRTLLRFALQCGVAASARGLRRGPVRRLAGSWTPQAMADGLLAHCRARPDLPVAGLHLFPFGGVGQSLDWLTAWRAAEQMREAGAGGGS</sequence>
<dbReference type="RefSeq" id="WP_379900537.1">
    <property type="nucleotide sequence ID" value="NZ_JBHRTR010000026.1"/>
</dbReference>
<dbReference type="EMBL" id="JBHRTR010000026">
    <property type="protein sequence ID" value="MFC3227924.1"/>
    <property type="molecule type" value="Genomic_DNA"/>
</dbReference>
<evidence type="ECO:0000256" key="1">
    <source>
        <dbReference type="ARBA" id="ARBA00023002"/>
    </source>
</evidence>
<dbReference type="InterPro" id="IPR029041">
    <property type="entry name" value="FAD-linked_oxidoreductase-like"/>
</dbReference>
<accession>A0ABV7L0G3</accession>
<comment type="caution">
    <text evidence="2">The sequence shown here is derived from an EMBL/GenBank/DDBJ whole genome shotgun (WGS) entry which is preliminary data.</text>
</comment>
<organism evidence="2 3">
    <name type="scientific">Marinibaculum pumilum</name>
    <dbReference type="NCBI Taxonomy" id="1766165"/>
    <lineage>
        <taxon>Bacteria</taxon>
        <taxon>Pseudomonadati</taxon>
        <taxon>Pseudomonadota</taxon>
        <taxon>Alphaproteobacteria</taxon>
        <taxon>Rhodospirillales</taxon>
        <taxon>Rhodospirillaceae</taxon>
        <taxon>Marinibaculum</taxon>
    </lineage>
</organism>
<evidence type="ECO:0000313" key="3">
    <source>
        <dbReference type="Proteomes" id="UP001595528"/>
    </source>
</evidence>
<dbReference type="Gene3D" id="3.20.20.220">
    <property type="match status" value="1"/>
</dbReference>
<dbReference type="SUPFAM" id="SSF51730">
    <property type="entry name" value="FAD-linked oxidoreductase"/>
    <property type="match status" value="1"/>
</dbReference>
<gene>
    <name evidence="2" type="ORF">ACFOGJ_11820</name>
</gene>